<dbReference type="InterPro" id="IPR050093">
    <property type="entry name" value="ABC_SmlMolc_Importer"/>
</dbReference>
<dbReference type="GO" id="GO:0043190">
    <property type="term" value="C:ATP-binding cassette (ABC) transporter complex"/>
    <property type="evidence" value="ECO:0007669"/>
    <property type="project" value="InterPro"/>
</dbReference>
<protein>
    <submittedName>
        <fullName evidence="3">Phosphonate ABC transporter ATP-binding protein</fullName>
    </submittedName>
</protein>
<dbReference type="InterPro" id="IPR003439">
    <property type="entry name" value="ABC_transporter-like_ATP-bd"/>
</dbReference>
<feature type="domain" description="ABC transporter" evidence="2">
    <location>
        <begin position="9"/>
        <end position="244"/>
    </location>
</feature>
<dbReference type="PROSITE" id="PS50893">
    <property type="entry name" value="ABC_TRANSPORTER_2"/>
    <property type="match status" value="1"/>
</dbReference>
<dbReference type="InterPro" id="IPR008995">
    <property type="entry name" value="Mo/tungstate-bd_C_term_dom"/>
</dbReference>
<dbReference type="PANTHER" id="PTHR42781:SF4">
    <property type="entry name" value="SPERMIDINE_PUTRESCINE IMPORT ATP-BINDING PROTEIN POTA"/>
    <property type="match status" value="1"/>
</dbReference>
<dbReference type="SUPFAM" id="SSF52540">
    <property type="entry name" value="P-loop containing nucleoside triphosphate hydrolases"/>
    <property type="match status" value="1"/>
</dbReference>
<comment type="caution">
    <text evidence="3">The sequence shown here is derived from an EMBL/GenBank/DDBJ whole genome shotgun (WGS) entry which is preliminary data.</text>
</comment>
<dbReference type="PANTHER" id="PTHR42781">
    <property type="entry name" value="SPERMIDINE/PUTRESCINE IMPORT ATP-BINDING PROTEIN POTA"/>
    <property type="match status" value="1"/>
</dbReference>
<dbReference type="EMBL" id="MVHJ01000041">
    <property type="protein sequence ID" value="ORA01796.1"/>
    <property type="molecule type" value="Genomic_DNA"/>
</dbReference>
<evidence type="ECO:0000259" key="2">
    <source>
        <dbReference type="PROSITE" id="PS50893"/>
    </source>
</evidence>
<dbReference type="GO" id="GO:0005524">
    <property type="term" value="F:ATP binding"/>
    <property type="evidence" value="ECO:0007669"/>
    <property type="project" value="UniProtKB-KW"/>
</dbReference>
<name>A0A1W9YP29_MYCBA</name>
<dbReference type="AlphaFoldDB" id="A0A1W9YP29"/>
<proteinExistence type="predicted"/>
<evidence type="ECO:0000256" key="1">
    <source>
        <dbReference type="ARBA" id="ARBA00022448"/>
    </source>
</evidence>
<gene>
    <name evidence="3" type="ORF">BST17_26625</name>
</gene>
<reference evidence="3 4" key="1">
    <citation type="submission" date="2017-02" db="EMBL/GenBank/DDBJ databases">
        <title>The new phylogeny of genus Mycobacterium.</title>
        <authorList>
            <person name="Tortoli E."/>
            <person name="Trovato A."/>
            <person name="Cirillo D.M."/>
        </authorList>
    </citation>
    <scope>NUCLEOTIDE SEQUENCE [LARGE SCALE GENOMIC DNA]</scope>
    <source>
        <strain evidence="3 4">DSM 45578</strain>
    </source>
</reference>
<dbReference type="InterPro" id="IPR013611">
    <property type="entry name" value="Transp-assoc_OB_typ2"/>
</dbReference>
<dbReference type="Gene3D" id="3.40.50.300">
    <property type="entry name" value="P-loop containing nucleotide triphosphate hydrolases"/>
    <property type="match status" value="1"/>
</dbReference>
<keyword evidence="3" id="KW-0067">ATP-binding</keyword>
<evidence type="ECO:0000313" key="4">
    <source>
        <dbReference type="Proteomes" id="UP000192366"/>
    </source>
</evidence>
<evidence type="ECO:0000313" key="3">
    <source>
        <dbReference type="EMBL" id="ORA01796.1"/>
    </source>
</evidence>
<accession>A0A1W9YP29</accession>
<dbReference type="Proteomes" id="UP000192366">
    <property type="component" value="Unassembled WGS sequence"/>
</dbReference>
<dbReference type="GO" id="GO:0022857">
    <property type="term" value="F:transmembrane transporter activity"/>
    <property type="evidence" value="ECO:0007669"/>
    <property type="project" value="InterPro"/>
</dbReference>
<dbReference type="Pfam" id="PF08402">
    <property type="entry name" value="TOBE_2"/>
    <property type="match status" value="1"/>
</dbReference>
<dbReference type="STRING" id="564198.BST17_26625"/>
<dbReference type="GO" id="GO:0016887">
    <property type="term" value="F:ATP hydrolysis activity"/>
    <property type="evidence" value="ECO:0007669"/>
    <property type="project" value="InterPro"/>
</dbReference>
<keyword evidence="3" id="KW-0547">Nucleotide-binding</keyword>
<sequence length="368" mass="38705">MTRPCRSATTCSNVMRVSFDRVGVAGALEDFDLQVAAGETVVLLGPARAGAATALRVLAGLVCPTTGTVRVDGRDLTGVGPAERGTALVPRGFGLFPHLRVAENIAFGVRRSRMPRRVLVGRVVEMLELIGMAGQEKRWPHQLSGVEQLRVAVARALAVRPSALLLEEPLAALDAARRAPVLTELQRLRALLPGMAVLYATAEHAEALALADRIAVMDEVRLLQVGAAERLWRRPSSTATAALLGAANLLPCTVRRVVGTSALVTVAHRAVCAQTPTGGAGMTPGTRALLCIRPHALRLVSLGDRDALRANVRSSTWTGATTRVELALTSMTDQHVTVDVPGRAHLGIGSEVGVRIPEPAGVVLPLAG</sequence>
<dbReference type="SUPFAM" id="SSF50331">
    <property type="entry name" value="MOP-like"/>
    <property type="match status" value="1"/>
</dbReference>
<keyword evidence="4" id="KW-1185">Reference proteome</keyword>
<dbReference type="Pfam" id="PF00005">
    <property type="entry name" value="ABC_tran"/>
    <property type="match status" value="1"/>
</dbReference>
<keyword evidence="1" id="KW-0813">Transport</keyword>
<dbReference type="InterPro" id="IPR027417">
    <property type="entry name" value="P-loop_NTPase"/>
</dbReference>
<organism evidence="3 4">
    <name type="scientific">Mycolicibacterium bacteremicum</name>
    <name type="common">Mycobacterium bacteremicum</name>
    <dbReference type="NCBI Taxonomy" id="564198"/>
    <lineage>
        <taxon>Bacteria</taxon>
        <taxon>Bacillati</taxon>
        <taxon>Actinomycetota</taxon>
        <taxon>Actinomycetes</taxon>
        <taxon>Mycobacteriales</taxon>
        <taxon>Mycobacteriaceae</taxon>
        <taxon>Mycolicibacterium</taxon>
    </lineage>
</organism>